<feature type="compositionally biased region" description="Acidic residues" evidence="1">
    <location>
        <begin position="376"/>
        <end position="391"/>
    </location>
</feature>
<evidence type="ECO:0000256" key="1">
    <source>
        <dbReference type="SAM" id="MobiDB-lite"/>
    </source>
</evidence>
<feature type="domain" description="HhH-GPD" evidence="2">
    <location>
        <begin position="160"/>
        <end position="322"/>
    </location>
</feature>
<feature type="compositionally biased region" description="Polar residues" evidence="1">
    <location>
        <begin position="26"/>
        <end position="35"/>
    </location>
</feature>
<dbReference type="Proteomes" id="UP000193467">
    <property type="component" value="Unassembled WGS sequence"/>
</dbReference>
<dbReference type="InterPro" id="IPR003265">
    <property type="entry name" value="HhH-GPD_domain"/>
</dbReference>
<dbReference type="GO" id="GO:0006285">
    <property type="term" value="P:base-excision repair, AP site formation"/>
    <property type="evidence" value="ECO:0007669"/>
    <property type="project" value="UniProtKB-ARBA"/>
</dbReference>
<dbReference type="CDD" id="cd00056">
    <property type="entry name" value="ENDO3c"/>
    <property type="match status" value="1"/>
</dbReference>
<feature type="compositionally biased region" description="Polar residues" evidence="1">
    <location>
        <begin position="52"/>
        <end position="69"/>
    </location>
</feature>
<sequence>MLYGDAEGRGGKREWGQLQALGAPENDSQQRQTLSLDLPSPLALTLGDPLRSPSTPTSNKKVKLTPSTPLTNSNTKTQTPTTPLSASAKKKLSLYTTSLGHSPFPTYARPTPSECQKVHDLLSTVHGIPSRPVIVEDRPNAAAGCGQVPSVLDALIRTILSQNTTSKNSTAAKNAMDGAYGRAGYRAVLEGGEERLKEVIRCGGLAGMKSKAILGVLRRVDEREKGKGELSLEYLREMTDQEAMQELITFDLVGIKTASCVLLFCLGRESFAVDTHVHRLSLSLSWAPPTATRDETFFHLDALIPPNLKYGLHCLMVRHGRGCRECSANGVTSMDWVETCPIRELVKGKGRGKGGKGKAKAALKGGKKGKKVAKEEAEDDEKPEVKGEEDEKAVIKSDVEGSPSKRTRSTRSTRSSTTQVPLADVGGPAGVKTEVVASFDEDARGMSGMGAMHGLDG</sequence>
<feature type="compositionally biased region" description="Low complexity" evidence="1">
    <location>
        <begin position="70"/>
        <end position="85"/>
    </location>
</feature>
<dbReference type="SMART" id="SM00478">
    <property type="entry name" value="ENDO3c"/>
    <property type="match status" value="1"/>
</dbReference>
<reference evidence="3 4" key="1">
    <citation type="submission" date="2016-07" db="EMBL/GenBank/DDBJ databases">
        <title>Pervasive Adenine N6-methylation of Active Genes in Fungi.</title>
        <authorList>
            <consortium name="DOE Joint Genome Institute"/>
            <person name="Mondo S.J."/>
            <person name="Dannebaum R.O."/>
            <person name="Kuo R.C."/>
            <person name="Labutti K."/>
            <person name="Haridas S."/>
            <person name="Kuo A."/>
            <person name="Salamov A."/>
            <person name="Ahrendt S.R."/>
            <person name="Lipzen A."/>
            <person name="Sullivan W."/>
            <person name="Andreopoulos W.B."/>
            <person name="Clum A."/>
            <person name="Lindquist E."/>
            <person name="Daum C."/>
            <person name="Ramamoorthy G.K."/>
            <person name="Gryganskyi A."/>
            <person name="Culley D."/>
            <person name="Magnuson J.K."/>
            <person name="James T.Y."/>
            <person name="O'Malley M.A."/>
            <person name="Stajich J.E."/>
            <person name="Spatafora J.W."/>
            <person name="Visel A."/>
            <person name="Grigoriev I.V."/>
        </authorList>
    </citation>
    <scope>NUCLEOTIDE SEQUENCE [LARGE SCALE GENOMIC DNA]</scope>
    <source>
        <strain evidence="3 4">62-1032</strain>
    </source>
</reference>
<dbReference type="Gene3D" id="1.10.340.30">
    <property type="entry name" value="Hypothetical protein, domain 2"/>
    <property type="match status" value="1"/>
</dbReference>
<accession>A0A1Y2EY75</accession>
<dbReference type="PANTHER" id="PTHR47203">
    <property type="match status" value="1"/>
</dbReference>
<evidence type="ECO:0000313" key="3">
    <source>
        <dbReference type="EMBL" id="ORY76538.1"/>
    </source>
</evidence>
<dbReference type="STRING" id="106004.A0A1Y2EY75"/>
<dbReference type="GO" id="GO:0000702">
    <property type="term" value="F:oxidized base lesion DNA N-glycosylase activity"/>
    <property type="evidence" value="ECO:0007669"/>
    <property type="project" value="UniProtKB-ARBA"/>
</dbReference>
<name>A0A1Y2EY75_9BASI</name>
<keyword evidence="4" id="KW-1185">Reference proteome</keyword>
<dbReference type="Gene3D" id="1.10.1670.10">
    <property type="entry name" value="Helix-hairpin-Helix base-excision DNA repair enzymes (C-terminal)"/>
    <property type="match status" value="1"/>
</dbReference>
<dbReference type="Pfam" id="PF00730">
    <property type="entry name" value="HhH-GPD"/>
    <property type="match status" value="1"/>
</dbReference>
<feature type="region of interest" description="Disordered" evidence="1">
    <location>
        <begin position="348"/>
        <end position="434"/>
    </location>
</feature>
<dbReference type="EMBL" id="MCGR01000034">
    <property type="protein sequence ID" value="ORY76538.1"/>
    <property type="molecule type" value="Genomic_DNA"/>
</dbReference>
<proteinExistence type="predicted"/>
<dbReference type="OrthoDB" id="5607at2759"/>
<organism evidence="3 4">
    <name type="scientific">Leucosporidium creatinivorum</name>
    <dbReference type="NCBI Taxonomy" id="106004"/>
    <lineage>
        <taxon>Eukaryota</taxon>
        <taxon>Fungi</taxon>
        <taxon>Dikarya</taxon>
        <taxon>Basidiomycota</taxon>
        <taxon>Pucciniomycotina</taxon>
        <taxon>Microbotryomycetes</taxon>
        <taxon>Leucosporidiales</taxon>
        <taxon>Leucosporidium</taxon>
    </lineage>
</organism>
<dbReference type="InterPro" id="IPR011257">
    <property type="entry name" value="DNA_glycosylase"/>
</dbReference>
<dbReference type="InterPro" id="IPR023170">
    <property type="entry name" value="HhH_base_excis_C"/>
</dbReference>
<gene>
    <name evidence="3" type="ORF">BCR35DRAFT_353345</name>
</gene>
<evidence type="ECO:0000313" key="4">
    <source>
        <dbReference type="Proteomes" id="UP000193467"/>
    </source>
</evidence>
<feature type="compositionally biased region" description="Basic residues" evidence="1">
    <location>
        <begin position="348"/>
        <end position="371"/>
    </location>
</feature>
<feature type="region of interest" description="Disordered" evidence="1">
    <location>
        <begin position="1"/>
        <end position="88"/>
    </location>
</feature>
<dbReference type="PANTHER" id="PTHR47203:SF1">
    <property type="entry name" value="HYPOTHETICAL BASE EXCISION DNA REPAIR PROTEIN (EUROFUNG)"/>
    <property type="match status" value="1"/>
</dbReference>
<feature type="compositionally biased region" description="Basic and acidic residues" evidence="1">
    <location>
        <begin position="1"/>
        <end position="15"/>
    </location>
</feature>
<comment type="caution">
    <text evidence="3">The sequence shown here is derived from an EMBL/GenBank/DDBJ whole genome shotgun (WGS) entry which is preliminary data.</text>
</comment>
<dbReference type="InParanoid" id="A0A1Y2EY75"/>
<protein>
    <submittedName>
        <fullName evidence="3">DNA glycosylase</fullName>
    </submittedName>
</protein>
<dbReference type="SUPFAM" id="SSF48150">
    <property type="entry name" value="DNA-glycosylase"/>
    <property type="match status" value="1"/>
</dbReference>
<dbReference type="AlphaFoldDB" id="A0A1Y2EY75"/>
<evidence type="ECO:0000259" key="2">
    <source>
        <dbReference type="SMART" id="SM00478"/>
    </source>
</evidence>